<feature type="non-terminal residue" evidence="2">
    <location>
        <position position="252"/>
    </location>
</feature>
<dbReference type="PANTHER" id="PTHR43245">
    <property type="entry name" value="BIFUNCTIONAL POLYMYXIN RESISTANCE PROTEIN ARNA"/>
    <property type="match status" value="1"/>
</dbReference>
<accession>X1NS43</accession>
<evidence type="ECO:0000313" key="2">
    <source>
        <dbReference type="EMBL" id="GAI21454.1"/>
    </source>
</evidence>
<dbReference type="InterPro" id="IPR036291">
    <property type="entry name" value="NAD(P)-bd_dom_sf"/>
</dbReference>
<protein>
    <recommendedName>
        <fullName evidence="1">NAD-dependent epimerase/dehydratase domain-containing protein</fullName>
    </recommendedName>
</protein>
<sequence length="252" mass="28035">MAILVTGASGFLGTALVSKLLAKGHRVYGLSRHPPEARERLISLKGDILEPNLGLSEVPGDIRAVHHLAAIHRLGEDKDGSIWKTNVEGTQNVIDFCLKHNIPHLYFTSTAYTQGRNVYERSKALCETMVKASAIPKITIFKPPIIMGAEEHFYPGHFSQFVALVIKIHQRAEIVRRKIEGTLRLPILEPVFRIKANPEGKLNLVPIDAIASAMAEIKKEGTFWLTNPNPPTMAQLVEWVGLFIMVKIKIEP</sequence>
<proteinExistence type="predicted"/>
<organism evidence="2">
    <name type="scientific">marine sediment metagenome</name>
    <dbReference type="NCBI Taxonomy" id="412755"/>
    <lineage>
        <taxon>unclassified sequences</taxon>
        <taxon>metagenomes</taxon>
        <taxon>ecological metagenomes</taxon>
    </lineage>
</organism>
<reference evidence="2" key="1">
    <citation type="journal article" date="2014" name="Front. Microbiol.">
        <title>High frequency of phylogenetically diverse reductive dehalogenase-homologous genes in deep subseafloor sedimentary metagenomes.</title>
        <authorList>
            <person name="Kawai M."/>
            <person name="Futagami T."/>
            <person name="Toyoda A."/>
            <person name="Takaki Y."/>
            <person name="Nishi S."/>
            <person name="Hori S."/>
            <person name="Arai W."/>
            <person name="Tsubouchi T."/>
            <person name="Morono Y."/>
            <person name="Uchiyama I."/>
            <person name="Ito T."/>
            <person name="Fujiyama A."/>
            <person name="Inagaki F."/>
            <person name="Takami H."/>
        </authorList>
    </citation>
    <scope>NUCLEOTIDE SEQUENCE</scope>
    <source>
        <strain evidence="2">Expedition CK06-06</strain>
    </source>
</reference>
<dbReference type="PANTHER" id="PTHR43245:SF51">
    <property type="entry name" value="SHORT CHAIN DEHYDROGENASE_REDUCTASE FAMILY 42E, MEMBER 2"/>
    <property type="match status" value="1"/>
</dbReference>
<dbReference type="Pfam" id="PF01370">
    <property type="entry name" value="Epimerase"/>
    <property type="match status" value="1"/>
</dbReference>
<dbReference type="Gene3D" id="3.40.50.720">
    <property type="entry name" value="NAD(P)-binding Rossmann-like Domain"/>
    <property type="match status" value="1"/>
</dbReference>
<dbReference type="InterPro" id="IPR050177">
    <property type="entry name" value="Lipid_A_modif_metabolic_enz"/>
</dbReference>
<dbReference type="AlphaFoldDB" id="X1NS43"/>
<evidence type="ECO:0000259" key="1">
    <source>
        <dbReference type="Pfam" id="PF01370"/>
    </source>
</evidence>
<feature type="domain" description="NAD-dependent epimerase/dehydratase" evidence="1">
    <location>
        <begin position="3"/>
        <end position="123"/>
    </location>
</feature>
<comment type="caution">
    <text evidence="2">The sequence shown here is derived from an EMBL/GenBank/DDBJ whole genome shotgun (WGS) entry which is preliminary data.</text>
</comment>
<dbReference type="SUPFAM" id="SSF51735">
    <property type="entry name" value="NAD(P)-binding Rossmann-fold domains"/>
    <property type="match status" value="1"/>
</dbReference>
<gene>
    <name evidence="2" type="ORF">S06H3_25436</name>
</gene>
<dbReference type="EMBL" id="BARV01014640">
    <property type="protein sequence ID" value="GAI21454.1"/>
    <property type="molecule type" value="Genomic_DNA"/>
</dbReference>
<dbReference type="InterPro" id="IPR001509">
    <property type="entry name" value="Epimerase_deHydtase"/>
</dbReference>
<name>X1NS43_9ZZZZ</name>